<evidence type="ECO:0000313" key="3">
    <source>
        <dbReference type="Proteomes" id="UP000296049"/>
    </source>
</evidence>
<dbReference type="Proteomes" id="UP000296049">
    <property type="component" value="Unassembled WGS sequence"/>
</dbReference>
<gene>
    <name evidence="2" type="ORF">Anapl_04000</name>
</gene>
<sequence length="126" mass="13922">MHRKGPLGEPSCGPSRSSASSPAEADPSRFLATSELREAEFRMFRMCALQRGAYFTRTGTSPQALQHSPPPAASHKLVTNCKVRERALVQTQRKCPTTSSDARTKFAYSLEYPALGIYWQVEDQGS</sequence>
<evidence type="ECO:0000256" key="1">
    <source>
        <dbReference type="SAM" id="MobiDB-lite"/>
    </source>
</evidence>
<proteinExistence type="predicted"/>
<dbReference type="AlphaFoldDB" id="R0JVR9"/>
<name>R0JVR9_ANAPL</name>
<feature type="region of interest" description="Disordered" evidence="1">
    <location>
        <begin position="1"/>
        <end position="31"/>
    </location>
</feature>
<dbReference type="EMBL" id="KB743106">
    <property type="protein sequence ID" value="EOB01332.1"/>
    <property type="molecule type" value="Genomic_DNA"/>
</dbReference>
<protein>
    <submittedName>
        <fullName evidence="2">Uncharacterized protein</fullName>
    </submittedName>
</protein>
<keyword evidence="3" id="KW-1185">Reference proteome</keyword>
<evidence type="ECO:0000313" key="2">
    <source>
        <dbReference type="EMBL" id="EOB01332.1"/>
    </source>
</evidence>
<organism evidence="2 3">
    <name type="scientific">Anas platyrhynchos</name>
    <name type="common">Mallard</name>
    <name type="synonym">Anas boschas</name>
    <dbReference type="NCBI Taxonomy" id="8839"/>
    <lineage>
        <taxon>Eukaryota</taxon>
        <taxon>Metazoa</taxon>
        <taxon>Chordata</taxon>
        <taxon>Craniata</taxon>
        <taxon>Vertebrata</taxon>
        <taxon>Euteleostomi</taxon>
        <taxon>Archelosauria</taxon>
        <taxon>Archosauria</taxon>
        <taxon>Dinosauria</taxon>
        <taxon>Saurischia</taxon>
        <taxon>Theropoda</taxon>
        <taxon>Coelurosauria</taxon>
        <taxon>Aves</taxon>
        <taxon>Neognathae</taxon>
        <taxon>Galloanserae</taxon>
        <taxon>Anseriformes</taxon>
        <taxon>Anatidae</taxon>
        <taxon>Anatinae</taxon>
        <taxon>Anas</taxon>
    </lineage>
</organism>
<feature type="compositionally biased region" description="Low complexity" evidence="1">
    <location>
        <begin position="10"/>
        <end position="25"/>
    </location>
</feature>
<reference evidence="3" key="1">
    <citation type="journal article" date="2013" name="Nat. Genet.">
        <title>The duck genome and transcriptome provide insight into an avian influenza virus reservoir species.</title>
        <authorList>
            <person name="Huang Y."/>
            <person name="Li Y."/>
            <person name="Burt D.W."/>
            <person name="Chen H."/>
            <person name="Zhang Y."/>
            <person name="Qian W."/>
            <person name="Kim H."/>
            <person name="Gan S."/>
            <person name="Zhao Y."/>
            <person name="Li J."/>
            <person name="Yi K."/>
            <person name="Feng H."/>
            <person name="Zhu P."/>
            <person name="Li B."/>
            <person name="Liu Q."/>
            <person name="Fairley S."/>
            <person name="Magor K.E."/>
            <person name="Du Z."/>
            <person name="Hu X."/>
            <person name="Goodman L."/>
            <person name="Tafer H."/>
            <person name="Vignal A."/>
            <person name="Lee T."/>
            <person name="Kim K.W."/>
            <person name="Sheng Z."/>
            <person name="An Y."/>
            <person name="Searle S."/>
            <person name="Herrero J."/>
            <person name="Groenen M.A."/>
            <person name="Crooijmans R.P."/>
            <person name="Faraut T."/>
            <person name="Cai Q."/>
            <person name="Webster R.G."/>
            <person name="Aldridge J.R."/>
            <person name="Warren W.C."/>
            <person name="Bartschat S."/>
            <person name="Kehr S."/>
            <person name="Marz M."/>
            <person name="Stadler P.F."/>
            <person name="Smith J."/>
            <person name="Kraus R.H."/>
            <person name="Zhao Y."/>
            <person name="Ren L."/>
            <person name="Fei J."/>
            <person name="Morisson M."/>
            <person name="Kaiser P."/>
            <person name="Griffin D.K."/>
            <person name="Rao M."/>
            <person name="Pitel F."/>
            <person name="Wang J."/>
            <person name="Li N."/>
        </authorList>
    </citation>
    <scope>NUCLEOTIDE SEQUENCE [LARGE SCALE GENOMIC DNA]</scope>
</reference>
<accession>R0JVR9</accession>